<evidence type="ECO:0000313" key="2">
    <source>
        <dbReference type="EMBL" id="CAH0044080.1"/>
    </source>
</evidence>
<name>A0A9N9W8Y3_9HYPO</name>
<dbReference type="InterPro" id="IPR052895">
    <property type="entry name" value="HetReg/Transcr_Mod"/>
</dbReference>
<accession>A0A9N9W8Y3</accession>
<evidence type="ECO:0000313" key="3">
    <source>
        <dbReference type="Proteomes" id="UP000775872"/>
    </source>
</evidence>
<gene>
    <name evidence="2" type="ORF">CSOL1703_00009822</name>
</gene>
<comment type="caution">
    <text evidence="2">The sequence shown here is derived from an EMBL/GenBank/DDBJ whole genome shotgun (WGS) entry which is preliminary data.</text>
</comment>
<dbReference type="PANTHER" id="PTHR24148">
    <property type="entry name" value="ANKYRIN REPEAT DOMAIN-CONTAINING PROTEIN 39 HOMOLOG-RELATED"/>
    <property type="match status" value="1"/>
</dbReference>
<dbReference type="AlphaFoldDB" id="A0A9N9W8Y3"/>
<dbReference type="OrthoDB" id="2157530at2759"/>
<keyword evidence="3" id="KW-1185">Reference proteome</keyword>
<dbReference type="InterPro" id="IPR010730">
    <property type="entry name" value="HET"/>
</dbReference>
<feature type="domain" description="Heterokaryon incompatibility" evidence="1">
    <location>
        <begin position="46"/>
        <end position="130"/>
    </location>
</feature>
<organism evidence="2 3">
    <name type="scientific">Clonostachys solani</name>
    <dbReference type="NCBI Taxonomy" id="160281"/>
    <lineage>
        <taxon>Eukaryota</taxon>
        <taxon>Fungi</taxon>
        <taxon>Dikarya</taxon>
        <taxon>Ascomycota</taxon>
        <taxon>Pezizomycotina</taxon>
        <taxon>Sordariomycetes</taxon>
        <taxon>Hypocreomycetidae</taxon>
        <taxon>Hypocreales</taxon>
        <taxon>Bionectriaceae</taxon>
        <taxon>Clonostachys</taxon>
    </lineage>
</organism>
<evidence type="ECO:0000259" key="1">
    <source>
        <dbReference type="Pfam" id="PF06985"/>
    </source>
</evidence>
<protein>
    <recommendedName>
        <fullName evidence="1">Heterokaryon incompatibility domain-containing protein</fullName>
    </recommendedName>
</protein>
<sequence length="529" mass="59672">MAQELYTPLDYPLQQFRLFTLSPSDNKDSPIEGSIRRTNFSDVTSFEVLSYARERSKPTNVIYIDQEVLLVPANVGAALRGLRYHHKPRHLWVDFICVDQRSLSERSFYIRFMKTILTKCVRVLVWLGPNPTPPGEPSTASEEDIGKGLQLIEGICNKDPSLIHDLELEGAHYRQKRAGGISDTELGAKIDLPPMRLMTQEQQHDFENALQTSPELWTVRYICLAPQVHLVAGSHVLDWAQVEDFLGDGSYAETIYGRFYHGVADLIIGHMIQMVVRIDRQRQVMRNVLAGSEKQSLLAVMGQFRFVKTTDSRELVYSMLSLADMDDLEVDYGDSPGTLFSDLTELLINRDGNLNLISQGPWGSFQAPTFDVGYGYSLSGPIGEKPSWAANFQKSPHGRLFMHGCPFQAGRPSCEVPCRVINGKALVAKGAKLGRVGVIKQSDYHYRTKMNWIEPGPRAMKRDSLPMEYFGLYLDRAILTESDATQEYVTGESCFRAFWRTLVIDCGSPPTSRLTAQQIESEDDMVWLV</sequence>
<dbReference type="Pfam" id="PF06985">
    <property type="entry name" value="HET"/>
    <property type="match status" value="1"/>
</dbReference>
<dbReference type="EMBL" id="CABFOC020000005">
    <property type="protein sequence ID" value="CAH0044080.1"/>
    <property type="molecule type" value="Genomic_DNA"/>
</dbReference>
<reference evidence="2 3" key="2">
    <citation type="submission" date="2021-10" db="EMBL/GenBank/DDBJ databases">
        <authorList>
            <person name="Piombo E."/>
        </authorList>
    </citation>
    <scope>NUCLEOTIDE SEQUENCE [LARGE SCALE GENOMIC DNA]</scope>
</reference>
<dbReference type="PANTHER" id="PTHR24148:SF64">
    <property type="entry name" value="HETEROKARYON INCOMPATIBILITY DOMAIN-CONTAINING PROTEIN"/>
    <property type="match status" value="1"/>
</dbReference>
<dbReference type="Proteomes" id="UP000775872">
    <property type="component" value="Unassembled WGS sequence"/>
</dbReference>
<reference evidence="3" key="1">
    <citation type="submission" date="2019-06" db="EMBL/GenBank/DDBJ databases">
        <authorList>
            <person name="Broberg M."/>
        </authorList>
    </citation>
    <scope>NUCLEOTIDE SEQUENCE [LARGE SCALE GENOMIC DNA]</scope>
</reference>
<proteinExistence type="predicted"/>